<evidence type="ECO:0000313" key="1">
    <source>
        <dbReference type="EMBL" id="KAI0083761.1"/>
    </source>
</evidence>
<keyword evidence="2" id="KW-1185">Reference proteome</keyword>
<sequence>MENTLLLKAATAHSELGARGCVSYLRIPASRWCSFSYEDSFTASTNTFTADYLALGETAQCSCGNSVTGEFAGTKSLKIITATLYDLGTCRPVSVEVLLCPACKHAKRAIGPDLCAYGIFNWNNGMLFTHTLLNDFTNQYTASETPFSAFCLTVRRRYLDHNPARLFCSEDTFVRVWFAFARLQKLDSGMYCPTCGSTPNVVIADGISLGTHRSKLTTKVQPPTMTDSTSETINTISTY</sequence>
<comment type="caution">
    <text evidence="1">The sequence shown here is derived from an EMBL/GenBank/DDBJ whole genome shotgun (WGS) entry which is preliminary data.</text>
</comment>
<evidence type="ECO:0000313" key="2">
    <source>
        <dbReference type="Proteomes" id="UP001055072"/>
    </source>
</evidence>
<proteinExistence type="predicted"/>
<accession>A0ACB8TP40</accession>
<protein>
    <submittedName>
        <fullName evidence="1">Uncharacterized protein</fullName>
    </submittedName>
</protein>
<organism evidence="1 2">
    <name type="scientific">Irpex rosettiformis</name>
    <dbReference type="NCBI Taxonomy" id="378272"/>
    <lineage>
        <taxon>Eukaryota</taxon>
        <taxon>Fungi</taxon>
        <taxon>Dikarya</taxon>
        <taxon>Basidiomycota</taxon>
        <taxon>Agaricomycotina</taxon>
        <taxon>Agaricomycetes</taxon>
        <taxon>Polyporales</taxon>
        <taxon>Irpicaceae</taxon>
        <taxon>Irpex</taxon>
    </lineage>
</organism>
<dbReference type="Proteomes" id="UP001055072">
    <property type="component" value="Unassembled WGS sequence"/>
</dbReference>
<dbReference type="EMBL" id="MU274954">
    <property type="protein sequence ID" value="KAI0083761.1"/>
    <property type="molecule type" value="Genomic_DNA"/>
</dbReference>
<name>A0ACB8TP40_9APHY</name>
<gene>
    <name evidence="1" type="ORF">BDY19DRAFT_899808</name>
</gene>
<reference evidence="1" key="1">
    <citation type="journal article" date="2021" name="Environ. Microbiol.">
        <title>Gene family expansions and transcriptome signatures uncover fungal adaptations to wood decay.</title>
        <authorList>
            <person name="Hage H."/>
            <person name="Miyauchi S."/>
            <person name="Viragh M."/>
            <person name="Drula E."/>
            <person name="Min B."/>
            <person name="Chaduli D."/>
            <person name="Navarro D."/>
            <person name="Favel A."/>
            <person name="Norest M."/>
            <person name="Lesage-Meessen L."/>
            <person name="Balint B."/>
            <person name="Merenyi Z."/>
            <person name="de Eugenio L."/>
            <person name="Morin E."/>
            <person name="Martinez A.T."/>
            <person name="Baldrian P."/>
            <person name="Stursova M."/>
            <person name="Martinez M.J."/>
            <person name="Novotny C."/>
            <person name="Magnuson J.K."/>
            <person name="Spatafora J.W."/>
            <person name="Maurice S."/>
            <person name="Pangilinan J."/>
            <person name="Andreopoulos W."/>
            <person name="LaButti K."/>
            <person name="Hundley H."/>
            <person name="Na H."/>
            <person name="Kuo A."/>
            <person name="Barry K."/>
            <person name="Lipzen A."/>
            <person name="Henrissat B."/>
            <person name="Riley R."/>
            <person name="Ahrendt S."/>
            <person name="Nagy L.G."/>
            <person name="Grigoriev I.V."/>
            <person name="Martin F."/>
            <person name="Rosso M.N."/>
        </authorList>
    </citation>
    <scope>NUCLEOTIDE SEQUENCE</scope>
    <source>
        <strain evidence="1">CBS 384.51</strain>
    </source>
</reference>